<keyword evidence="2" id="KW-1185">Reference proteome</keyword>
<dbReference type="AlphaFoldDB" id="A0A084QME8"/>
<gene>
    <name evidence="1" type="ORF">S40285_10473</name>
</gene>
<dbReference type="EMBL" id="KL660619">
    <property type="protein sequence ID" value="KFA65133.1"/>
    <property type="molecule type" value="Genomic_DNA"/>
</dbReference>
<accession>A0A084QME8</accession>
<evidence type="ECO:0000313" key="1">
    <source>
        <dbReference type="EMBL" id="KFA65133.1"/>
    </source>
</evidence>
<dbReference type="Proteomes" id="UP000028524">
    <property type="component" value="Unassembled WGS sequence"/>
</dbReference>
<evidence type="ECO:0000313" key="2">
    <source>
        <dbReference type="Proteomes" id="UP000028524"/>
    </source>
</evidence>
<sequence>MDLFTIQKYSQFGSVERTHSILTVTPVQPWLARRVAWRIRWPSFQTHHWKPTRYLSSKAGPNLKKIHQGHNVTLKSYDPHGWALTERLSQWALFKWLRIQAAAWIVLDSEPCPFTDGGDDEAKNGQWTRATAGRLLKLWD</sequence>
<proteinExistence type="predicted"/>
<reference evidence="1 2" key="1">
    <citation type="journal article" date="2014" name="BMC Genomics">
        <title>Comparative genome sequencing reveals chemotype-specific gene clusters in the toxigenic black mold Stachybotrys.</title>
        <authorList>
            <person name="Semeiks J."/>
            <person name="Borek D."/>
            <person name="Otwinowski Z."/>
            <person name="Grishin N.V."/>
        </authorList>
    </citation>
    <scope>NUCLEOTIDE SEQUENCE [LARGE SCALE GENOMIC DNA]</scope>
    <source>
        <strain evidence="1 2">IBT 40285</strain>
    </source>
</reference>
<dbReference type="InParanoid" id="A0A084QME8"/>
<protein>
    <submittedName>
        <fullName evidence="1">Uncharacterized protein</fullName>
    </submittedName>
</protein>
<dbReference type="HOGENOM" id="CLU_1836455_0_0_1"/>
<organism evidence="1 2">
    <name type="scientific">Stachybotrys chlorohalonatus (strain IBT 40285)</name>
    <dbReference type="NCBI Taxonomy" id="1283841"/>
    <lineage>
        <taxon>Eukaryota</taxon>
        <taxon>Fungi</taxon>
        <taxon>Dikarya</taxon>
        <taxon>Ascomycota</taxon>
        <taxon>Pezizomycotina</taxon>
        <taxon>Sordariomycetes</taxon>
        <taxon>Hypocreomycetidae</taxon>
        <taxon>Hypocreales</taxon>
        <taxon>Stachybotryaceae</taxon>
        <taxon>Stachybotrys</taxon>
    </lineage>
</organism>
<name>A0A084QME8_STAC4</name>